<keyword evidence="2" id="KW-1185">Reference proteome</keyword>
<dbReference type="OrthoDB" id="8689178at2"/>
<dbReference type="EMBL" id="FOSH01000004">
    <property type="protein sequence ID" value="SFK02751.1"/>
    <property type="molecule type" value="Genomic_DNA"/>
</dbReference>
<reference evidence="2" key="1">
    <citation type="submission" date="2016-10" db="EMBL/GenBank/DDBJ databases">
        <authorList>
            <person name="Varghese N."/>
            <person name="Submissions S."/>
        </authorList>
    </citation>
    <scope>NUCLEOTIDE SEQUENCE [LARGE SCALE GENOMIC DNA]</scope>
    <source>
        <strain evidence="2">DSM 11578</strain>
    </source>
</reference>
<name>A0A1I3W8H5_9GAMM</name>
<evidence type="ECO:0000313" key="1">
    <source>
        <dbReference type="EMBL" id="SFK02751.1"/>
    </source>
</evidence>
<accession>A0A1I3W8H5</accession>
<proteinExistence type="predicted"/>
<dbReference type="Proteomes" id="UP000198924">
    <property type="component" value="Unassembled WGS sequence"/>
</dbReference>
<dbReference type="AlphaFoldDB" id="A0A1I3W8H5"/>
<sequence>MDSSPVAQHRVNFTNKSLAELKSMDENVTKALFKNFILPIKNGHRPPHDLQGKYKPSWEMPFVNSPMREAFMQQSKALNLFHYHFGYMFYRSGNDPHYPGDISDGIIHTQVICEPSIVSHNILQVCLEHPSPFKQPFERVNDELAA</sequence>
<dbReference type="RefSeq" id="WP_091711897.1">
    <property type="nucleotide sequence ID" value="NZ_FOSH01000004.1"/>
</dbReference>
<evidence type="ECO:0000313" key="2">
    <source>
        <dbReference type="Proteomes" id="UP000198924"/>
    </source>
</evidence>
<gene>
    <name evidence="1" type="ORF">SAMN04488079_10443</name>
</gene>
<organism evidence="1 2">
    <name type="scientific">Methylophaga sulfidovorans</name>
    <dbReference type="NCBI Taxonomy" id="45496"/>
    <lineage>
        <taxon>Bacteria</taxon>
        <taxon>Pseudomonadati</taxon>
        <taxon>Pseudomonadota</taxon>
        <taxon>Gammaproteobacteria</taxon>
        <taxon>Thiotrichales</taxon>
        <taxon>Piscirickettsiaceae</taxon>
        <taxon>Methylophaga</taxon>
    </lineage>
</organism>
<protein>
    <submittedName>
        <fullName evidence="1">Uncharacterized protein</fullName>
    </submittedName>
</protein>